<evidence type="ECO:0000313" key="2">
    <source>
        <dbReference type="Proteomes" id="UP000054653"/>
    </source>
</evidence>
<dbReference type="EMBL" id="JYDI01003044">
    <property type="protein sequence ID" value="KRY24496.1"/>
    <property type="molecule type" value="Genomic_DNA"/>
</dbReference>
<reference evidence="1 2" key="1">
    <citation type="submission" date="2015-01" db="EMBL/GenBank/DDBJ databases">
        <title>Evolution of Trichinella species and genotypes.</title>
        <authorList>
            <person name="Korhonen P.K."/>
            <person name="Edoardo P."/>
            <person name="Giuseppe L.R."/>
            <person name="Gasser R.B."/>
        </authorList>
    </citation>
    <scope>NUCLEOTIDE SEQUENCE [LARGE SCALE GENOMIC DNA]</scope>
    <source>
        <strain evidence="1">ISS120</strain>
    </source>
</reference>
<accession>A0A0V1AI21</accession>
<dbReference type="Proteomes" id="UP000054653">
    <property type="component" value="Unassembled WGS sequence"/>
</dbReference>
<proteinExistence type="predicted"/>
<sequence length="94" mass="10596">MREDLMLTAVAKKKDCVTQNCLNEKDASKTIAMPNEKRTELQFQVLILSEQKIIEGGKFWGGFTRSCFSLIGLCPRCFIGPSNLCRIGFYFIGP</sequence>
<gene>
    <name evidence="1" type="ORF">T03_8634</name>
</gene>
<protein>
    <submittedName>
        <fullName evidence="1">Uncharacterized protein</fullName>
    </submittedName>
</protein>
<name>A0A0V1AI21_TRIBR</name>
<keyword evidence="2" id="KW-1185">Reference proteome</keyword>
<dbReference type="AlphaFoldDB" id="A0A0V1AI21"/>
<comment type="caution">
    <text evidence="1">The sequence shown here is derived from an EMBL/GenBank/DDBJ whole genome shotgun (WGS) entry which is preliminary data.</text>
</comment>
<organism evidence="1 2">
    <name type="scientific">Trichinella britovi</name>
    <name type="common">Parasitic roundworm</name>
    <dbReference type="NCBI Taxonomy" id="45882"/>
    <lineage>
        <taxon>Eukaryota</taxon>
        <taxon>Metazoa</taxon>
        <taxon>Ecdysozoa</taxon>
        <taxon>Nematoda</taxon>
        <taxon>Enoplea</taxon>
        <taxon>Dorylaimia</taxon>
        <taxon>Trichinellida</taxon>
        <taxon>Trichinellidae</taxon>
        <taxon>Trichinella</taxon>
    </lineage>
</organism>
<evidence type="ECO:0000313" key="1">
    <source>
        <dbReference type="EMBL" id="KRY24496.1"/>
    </source>
</evidence>